<reference evidence="3" key="1">
    <citation type="submission" date="2013-09" db="EMBL/GenBank/DDBJ databases">
        <title>The Genome Sequence of Anopheles culicifacies species A.</title>
        <authorList>
            <consortium name="The Broad Institute Genomics Platform"/>
            <person name="Neafsey D.E."/>
            <person name="Besansky N."/>
            <person name="Howell P."/>
            <person name="Walton C."/>
            <person name="Young S.K."/>
            <person name="Zeng Q."/>
            <person name="Gargeya S."/>
            <person name="Fitzgerald M."/>
            <person name="Haas B."/>
            <person name="Abouelleil A."/>
            <person name="Allen A.W."/>
            <person name="Alvarado L."/>
            <person name="Arachchi H.M."/>
            <person name="Berlin A.M."/>
            <person name="Chapman S.B."/>
            <person name="Gainer-Dewar J."/>
            <person name="Goldberg J."/>
            <person name="Griggs A."/>
            <person name="Gujja S."/>
            <person name="Hansen M."/>
            <person name="Howarth C."/>
            <person name="Imamovic A."/>
            <person name="Ireland A."/>
            <person name="Larimer J."/>
            <person name="McCowan C."/>
            <person name="Murphy C."/>
            <person name="Pearson M."/>
            <person name="Poon T.W."/>
            <person name="Priest M."/>
            <person name="Roberts A."/>
            <person name="Saif S."/>
            <person name="Shea T."/>
            <person name="Sisk P."/>
            <person name="Sykes S."/>
            <person name="Wortman J."/>
            <person name="Nusbaum C."/>
            <person name="Birren B."/>
        </authorList>
    </citation>
    <scope>NUCLEOTIDE SEQUENCE [LARGE SCALE GENOMIC DNA]</scope>
    <source>
        <strain evidence="3">A-37</strain>
    </source>
</reference>
<keyword evidence="1" id="KW-1133">Transmembrane helix</keyword>
<organism evidence="2 3">
    <name type="scientific">Anopheles culicifacies</name>
    <dbReference type="NCBI Taxonomy" id="139723"/>
    <lineage>
        <taxon>Eukaryota</taxon>
        <taxon>Metazoa</taxon>
        <taxon>Ecdysozoa</taxon>
        <taxon>Arthropoda</taxon>
        <taxon>Hexapoda</taxon>
        <taxon>Insecta</taxon>
        <taxon>Pterygota</taxon>
        <taxon>Neoptera</taxon>
        <taxon>Endopterygota</taxon>
        <taxon>Diptera</taxon>
        <taxon>Nematocera</taxon>
        <taxon>Culicoidea</taxon>
        <taxon>Culicidae</taxon>
        <taxon>Anophelinae</taxon>
        <taxon>Anopheles</taxon>
        <taxon>culicifacies species complex</taxon>
    </lineage>
</organism>
<dbReference type="EnsemblMetazoa" id="ACUA008196-RA">
    <property type="protein sequence ID" value="ACUA008196-PA"/>
    <property type="gene ID" value="ACUA008196"/>
</dbReference>
<evidence type="ECO:0000313" key="2">
    <source>
        <dbReference type="EnsemblMetazoa" id="ACUA008196-PA"/>
    </source>
</evidence>
<feature type="transmembrane region" description="Helical" evidence="1">
    <location>
        <begin position="77"/>
        <end position="98"/>
    </location>
</feature>
<reference evidence="2" key="2">
    <citation type="submission" date="2020-05" db="UniProtKB">
        <authorList>
            <consortium name="EnsemblMetazoa"/>
        </authorList>
    </citation>
    <scope>IDENTIFICATION</scope>
    <source>
        <strain evidence="2">A-37</strain>
    </source>
</reference>
<dbReference type="VEuPathDB" id="VectorBase:ACUA008196"/>
<name>A0A182M305_9DIPT</name>
<keyword evidence="3" id="KW-1185">Reference proteome</keyword>
<evidence type="ECO:0000256" key="1">
    <source>
        <dbReference type="SAM" id="Phobius"/>
    </source>
</evidence>
<proteinExistence type="predicted"/>
<sequence length="105" mass="11707">MQIRKKEVYITVEKKKRTDRSHFGGKVISRSKCVNMSRPGILSPGSGIECYQQACRRSRTNCPLPEQGARTDGSPRVGVFSVVNAFIYIIIIVGYAVFWSPALKA</sequence>
<accession>A0A182M305</accession>
<dbReference type="AlphaFoldDB" id="A0A182M305"/>
<dbReference type="EMBL" id="AXCM01004207">
    <property type="status" value="NOT_ANNOTATED_CDS"/>
    <property type="molecule type" value="Genomic_DNA"/>
</dbReference>
<keyword evidence="1" id="KW-0812">Transmembrane</keyword>
<evidence type="ECO:0000313" key="3">
    <source>
        <dbReference type="Proteomes" id="UP000075883"/>
    </source>
</evidence>
<protein>
    <submittedName>
        <fullName evidence="2">Uncharacterized protein</fullName>
    </submittedName>
</protein>
<keyword evidence="1" id="KW-0472">Membrane</keyword>
<dbReference type="Proteomes" id="UP000075883">
    <property type="component" value="Unassembled WGS sequence"/>
</dbReference>